<evidence type="ECO:0008006" key="8">
    <source>
        <dbReference type="Google" id="ProtNLM"/>
    </source>
</evidence>
<comment type="cofactor">
    <cofactor evidence="1">
        <name>heme</name>
        <dbReference type="ChEBI" id="CHEBI:30413"/>
    </cofactor>
</comment>
<dbReference type="Proteomes" id="UP001163046">
    <property type="component" value="Unassembled WGS sequence"/>
</dbReference>
<sequence length="432" mass="48767">MRRANDLGYSHLSPTPTARKKVLKVYFWKKDSGEVIKGSGFKTFSPTFIALKDESLKKFGMYLLRFLPGPPKLIISDPQIAVKFMAKQHKYERLKDFRLGCVFRQLFGHAAGTASGEAHKRIRSTFDGCYSAESVTQTVEMMEEECKHYLRLIVEEKKGIITMDDLILLTFRMLMKFTYGREITEDELQELIELRALVGTLIADTFTNPFIKFPFYKYLPTGTNQRMAEFERRWLQFNKCFEERFTEGKMEDTSCAFYKIQQTLVENPGALSQEEFQETLEEASLANVDITCGATAWLLFHVALHQGVQKELKAEITDSISRISGPLSLDVLNKIDFLGKVVKESARKRPVMVISTPEYVTCPMVIGDFHSPPGVEVSIDNSAVNSNTGCGAIPKISIPDDSMTKHRACAKACVASVLAREGVWGTGWRTPS</sequence>
<dbReference type="PANTHER" id="PTHR24305:SF235">
    <property type="entry name" value="CYTOCHROME P450 MONOOXYGENASE APDB-RELATED"/>
    <property type="match status" value="1"/>
</dbReference>
<evidence type="ECO:0000256" key="4">
    <source>
        <dbReference type="ARBA" id="ARBA00023002"/>
    </source>
</evidence>
<dbReference type="OrthoDB" id="5949844at2759"/>
<dbReference type="InterPro" id="IPR036396">
    <property type="entry name" value="Cyt_P450_sf"/>
</dbReference>
<dbReference type="GO" id="GO:0004497">
    <property type="term" value="F:monooxygenase activity"/>
    <property type="evidence" value="ECO:0007669"/>
    <property type="project" value="InterPro"/>
</dbReference>
<gene>
    <name evidence="6" type="ORF">OS493_006828</name>
</gene>
<dbReference type="Pfam" id="PF00067">
    <property type="entry name" value="p450"/>
    <property type="match status" value="1"/>
</dbReference>
<comment type="caution">
    <text evidence="6">The sequence shown here is derived from an EMBL/GenBank/DDBJ whole genome shotgun (WGS) entry which is preliminary data.</text>
</comment>
<evidence type="ECO:0000256" key="2">
    <source>
        <dbReference type="ARBA" id="ARBA00010617"/>
    </source>
</evidence>
<keyword evidence="5" id="KW-0408">Iron</keyword>
<keyword evidence="3" id="KW-0479">Metal-binding</keyword>
<dbReference type="GO" id="GO:0020037">
    <property type="term" value="F:heme binding"/>
    <property type="evidence" value="ECO:0007669"/>
    <property type="project" value="InterPro"/>
</dbReference>
<accession>A0A9W9ZVM3</accession>
<dbReference type="AlphaFoldDB" id="A0A9W9ZVM3"/>
<dbReference type="GO" id="GO:0044550">
    <property type="term" value="P:secondary metabolite biosynthetic process"/>
    <property type="evidence" value="ECO:0007669"/>
    <property type="project" value="UniProtKB-ARBA"/>
</dbReference>
<dbReference type="EMBL" id="MU825875">
    <property type="protein sequence ID" value="KAJ7386799.1"/>
    <property type="molecule type" value="Genomic_DNA"/>
</dbReference>
<comment type="similarity">
    <text evidence="2">Belongs to the cytochrome P450 family.</text>
</comment>
<dbReference type="Gene3D" id="1.10.630.10">
    <property type="entry name" value="Cytochrome P450"/>
    <property type="match status" value="1"/>
</dbReference>
<evidence type="ECO:0000256" key="3">
    <source>
        <dbReference type="ARBA" id="ARBA00022723"/>
    </source>
</evidence>
<keyword evidence="7" id="KW-1185">Reference proteome</keyword>
<evidence type="ECO:0000256" key="5">
    <source>
        <dbReference type="ARBA" id="ARBA00023004"/>
    </source>
</evidence>
<evidence type="ECO:0000256" key="1">
    <source>
        <dbReference type="ARBA" id="ARBA00001971"/>
    </source>
</evidence>
<proteinExistence type="inferred from homology"/>
<dbReference type="InterPro" id="IPR001128">
    <property type="entry name" value="Cyt_P450"/>
</dbReference>
<protein>
    <recommendedName>
        <fullName evidence="8">Cytochrome P450</fullName>
    </recommendedName>
</protein>
<keyword evidence="4" id="KW-0560">Oxidoreductase</keyword>
<name>A0A9W9ZVM3_9CNID</name>
<dbReference type="GO" id="GO:0005506">
    <property type="term" value="F:iron ion binding"/>
    <property type="evidence" value="ECO:0007669"/>
    <property type="project" value="InterPro"/>
</dbReference>
<evidence type="ECO:0000313" key="7">
    <source>
        <dbReference type="Proteomes" id="UP001163046"/>
    </source>
</evidence>
<dbReference type="GO" id="GO:0016705">
    <property type="term" value="F:oxidoreductase activity, acting on paired donors, with incorporation or reduction of molecular oxygen"/>
    <property type="evidence" value="ECO:0007669"/>
    <property type="project" value="InterPro"/>
</dbReference>
<dbReference type="InterPro" id="IPR050121">
    <property type="entry name" value="Cytochrome_P450_monoxygenase"/>
</dbReference>
<reference evidence="6" key="1">
    <citation type="submission" date="2023-01" db="EMBL/GenBank/DDBJ databases">
        <title>Genome assembly of the deep-sea coral Lophelia pertusa.</title>
        <authorList>
            <person name="Herrera S."/>
            <person name="Cordes E."/>
        </authorList>
    </citation>
    <scope>NUCLEOTIDE SEQUENCE</scope>
    <source>
        <strain evidence="6">USNM1676648</strain>
        <tissue evidence="6">Polyp</tissue>
    </source>
</reference>
<organism evidence="6 7">
    <name type="scientific">Desmophyllum pertusum</name>
    <dbReference type="NCBI Taxonomy" id="174260"/>
    <lineage>
        <taxon>Eukaryota</taxon>
        <taxon>Metazoa</taxon>
        <taxon>Cnidaria</taxon>
        <taxon>Anthozoa</taxon>
        <taxon>Hexacorallia</taxon>
        <taxon>Scleractinia</taxon>
        <taxon>Caryophylliina</taxon>
        <taxon>Caryophylliidae</taxon>
        <taxon>Desmophyllum</taxon>
    </lineage>
</organism>
<dbReference type="SUPFAM" id="SSF48264">
    <property type="entry name" value="Cytochrome P450"/>
    <property type="match status" value="1"/>
</dbReference>
<dbReference type="PANTHER" id="PTHR24305">
    <property type="entry name" value="CYTOCHROME P450"/>
    <property type="match status" value="1"/>
</dbReference>
<evidence type="ECO:0000313" key="6">
    <source>
        <dbReference type="EMBL" id="KAJ7386799.1"/>
    </source>
</evidence>